<dbReference type="InterPro" id="IPR003697">
    <property type="entry name" value="Maf-like"/>
</dbReference>
<accession>A0ABU2WI97</accession>
<dbReference type="EMBL" id="JAVRIC010000006">
    <property type="protein sequence ID" value="MDT0496959.1"/>
    <property type="molecule type" value="Genomic_DNA"/>
</dbReference>
<sequence length="199" mass="20534">MTKVLLASKSPRRQALLRQLGVDFAVLDVDVPEVPRPGQPPIEYAVSVAAAKARAGAIRAGAESVVLGADTDVSVDGEILGKPQDAGHAAQMLLRLSAREHQVCSAVAIVHGGELRTALSVTTVEFGPISEAAAMAYAETGEPLGKAGAYAIQGYAARWIRSIKGSYSGVVGLPLFETAALLDALTLTAQPPTTPPNSP</sequence>
<keyword evidence="2 4" id="KW-0378">Hydrolase</keyword>
<dbReference type="InterPro" id="IPR029001">
    <property type="entry name" value="ITPase-like_fam"/>
</dbReference>
<reference evidence="5 6" key="1">
    <citation type="submission" date="2023-09" db="EMBL/GenBank/DDBJ databases">
        <authorList>
            <person name="Rey-Velasco X."/>
        </authorList>
    </citation>
    <scope>NUCLEOTIDE SEQUENCE [LARGE SCALE GENOMIC DNA]</scope>
    <source>
        <strain evidence="5 6">W345</strain>
    </source>
</reference>
<evidence type="ECO:0000256" key="1">
    <source>
        <dbReference type="ARBA" id="ARBA00001968"/>
    </source>
</evidence>
<dbReference type="NCBIfam" id="TIGR00172">
    <property type="entry name" value="maf"/>
    <property type="match status" value="1"/>
</dbReference>
<dbReference type="PANTHER" id="PTHR43213">
    <property type="entry name" value="BIFUNCTIONAL DTTP/UTP PYROPHOSPHATASE/METHYLTRANSFERASE PROTEIN-RELATED"/>
    <property type="match status" value="1"/>
</dbReference>
<dbReference type="SUPFAM" id="SSF52972">
    <property type="entry name" value="ITPase-like"/>
    <property type="match status" value="1"/>
</dbReference>
<dbReference type="HAMAP" id="MF_00528">
    <property type="entry name" value="Maf"/>
    <property type="match status" value="1"/>
</dbReference>
<keyword evidence="4" id="KW-0963">Cytoplasm</keyword>
<comment type="catalytic activity">
    <reaction evidence="4">
        <text>dTTP + H2O = dTMP + diphosphate + H(+)</text>
        <dbReference type="Rhea" id="RHEA:28534"/>
        <dbReference type="ChEBI" id="CHEBI:15377"/>
        <dbReference type="ChEBI" id="CHEBI:15378"/>
        <dbReference type="ChEBI" id="CHEBI:33019"/>
        <dbReference type="ChEBI" id="CHEBI:37568"/>
        <dbReference type="ChEBI" id="CHEBI:63528"/>
        <dbReference type="EC" id="3.6.1.9"/>
    </reaction>
</comment>
<evidence type="ECO:0000313" key="5">
    <source>
        <dbReference type="EMBL" id="MDT0496959.1"/>
    </source>
</evidence>
<comment type="caution">
    <text evidence="5">The sequence shown here is derived from an EMBL/GenBank/DDBJ whole genome shotgun (WGS) entry which is preliminary data.</text>
</comment>
<evidence type="ECO:0000313" key="6">
    <source>
        <dbReference type="Proteomes" id="UP001254608"/>
    </source>
</evidence>
<comment type="function">
    <text evidence="4">Nucleoside triphosphate pyrophosphatase that hydrolyzes dTTP and UTP. May have a dual role in cell division arrest and in preventing the incorporation of modified nucleotides into cellular nucleic acids.</text>
</comment>
<comment type="caution">
    <text evidence="4">Lacks conserved residue(s) required for the propagation of feature annotation.</text>
</comment>
<comment type="catalytic activity">
    <reaction evidence="4">
        <text>UTP + H2O = UMP + diphosphate + H(+)</text>
        <dbReference type="Rhea" id="RHEA:29395"/>
        <dbReference type="ChEBI" id="CHEBI:15377"/>
        <dbReference type="ChEBI" id="CHEBI:15378"/>
        <dbReference type="ChEBI" id="CHEBI:33019"/>
        <dbReference type="ChEBI" id="CHEBI:46398"/>
        <dbReference type="ChEBI" id="CHEBI:57865"/>
        <dbReference type="EC" id="3.6.1.9"/>
    </reaction>
</comment>
<dbReference type="Pfam" id="PF02545">
    <property type="entry name" value="Maf"/>
    <property type="match status" value="1"/>
</dbReference>
<comment type="similarity">
    <text evidence="4">Belongs to the Maf family. YhdE subfamily.</text>
</comment>
<dbReference type="Gene3D" id="3.90.950.10">
    <property type="match status" value="1"/>
</dbReference>
<dbReference type="PANTHER" id="PTHR43213:SF5">
    <property type="entry name" value="BIFUNCTIONAL DTTP_UTP PYROPHOSPHATASE_METHYLTRANSFERASE PROTEIN-RELATED"/>
    <property type="match status" value="1"/>
</dbReference>
<organism evidence="5 6">
    <name type="scientific">Banduia mediterranea</name>
    <dbReference type="NCBI Taxonomy" id="3075609"/>
    <lineage>
        <taxon>Bacteria</taxon>
        <taxon>Pseudomonadati</taxon>
        <taxon>Pseudomonadota</taxon>
        <taxon>Gammaproteobacteria</taxon>
        <taxon>Nevskiales</taxon>
        <taxon>Algiphilaceae</taxon>
        <taxon>Banduia</taxon>
    </lineage>
</organism>
<comment type="cofactor">
    <cofactor evidence="1 4">
        <name>a divalent metal cation</name>
        <dbReference type="ChEBI" id="CHEBI:60240"/>
    </cofactor>
</comment>
<dbReference type="EC" id="3.6.1.9" evidence="4"/>
<evidence type="ECO:0000256" key="4">
    <source>
        <dbReference type="HAMAP-Rule" id="MF_00528"/>
    </source>
</evidence>
<protein>
    <recommendedName>
        <fullName evidence="4">dTTP/UTP pyrophosphatase</fullName>
        <shortName evidence="4">dTTPase/UTPase</shortName>
        <ecNumber evidence="4">3.6.1.9</ecNumber>
    </recommendedName>
    <alternativeName>
        <fullName evidence="4">Nucleoside triphosphate pyrophosphatase</fullName>
    </alternativeName>
    <alternativeName>
        <fullName evidence="4">Nucleotide pyrophosphatase</fullName>
        <shortName evidence="4">Nucleotide PPase</shortName>
    </alternativeName>
</protein>
<name>A0ABU2WI97_9GAMM</name>
<feature type="site" description="Important for substrate specificity" evidence="4">
    <location>
        <position position="153"/>
    </location>
</feature>
<evidence type="ECO:0000256" key="3">
    <source>
        <dbReference type="ARBA" id="ARBA00023080"/>
    </source>
</evidence>
<gene>
    <name evidence="5" type="ORF">RM530_06210</name>
</gene>
<dbReference type="RefSeq" id="WP_311364353.1">
    <property type="nucleotide sequence ID" value="NZ_JAVRIC010000006.1"/>
</dbReference>
<keyword evidence="6" id="KW-1185">Reference proteome</keyword>
<comment type="subcellular location">
    <subcellularLocation>
        <location evidence="4">Cytoplasm</location>
    </subcellularLocation>
</comment>
<dbReference type="CDD" id="cd00555">
    <property type="entry name" value="Maf"/>
    <property type="match status" value="1"/>
</dbReference>
<feature type="site" description="Important for substrate specificity" evidence="4">
    <location>
        <position position="12"/>
    </location>
</feature>
<evidence type="ECO:0000256" key="2">
    <source>
        <dbReference type="ARBA" id="ARBA00022801"/>
    </source>
</evidence>
<dbReference type="Proteomes" id="UP001254608">
    <property type="component" value="Unassembled WGS sequence"/>
</dbReference>
<feature type="site" description="Important for substrate specificity" evidence="4">
    <location>
        <position position="71"/>
    </location>
</feature>
<dbReference type="PIRSF" id="PIRSF006305">
    <property type="entry name" value="Maf"/>
    <property type="match status" value="1"/>
</dbReference>
<keyword evidence="3 4" id="KW-0546">Nucleotide metabolism</keyword>
<proteinExistence type="inferred from homology"/>
<feature type="active site" description="Proton acceptor" evidence="4">
    <location>
        <position position="70"/>
    </location>
</feature>